<dbReference type="Proteomes" id="UP001476247">
    <property type="component" value="Unassembled WGS sequence"/>
</dbReference>
<sequence>MLIYRGPPKGYIEAIENRLYKLENFLAGLAKGGDEKSKQLLSELNSPLETPTGEQIRVRPVRRAPRSEKAKVFFWQQDKAGKRKRDSLTTTNEMDEDDITEETKLTDEGIGQLAMDENGQVRYLGKSSGYYLLQNSRTFQNGAFHFANYGNRPRYEKRLNRSDPSELPPKDLSQHLITLYFNHFYPFLPLFYKHNLSADQPISPLLLNSIYALASRISPDVRVRSDPASPDTAGDIYFERAEKLLDESYDLPSISTVQALLLLASHQHGRMKSARAWLYSGMVYYTNFKSYRIV</sequence>
<keyword evidence="2" id="KW-0862">Zinc</keyword>
<keyword evidence="6" id="KW-0539">Nucleus</keyword>
<accession>A0ABP9Y319</accession>
<protein>
    <recommendedName>
        <fullName evidence="8">Xylanolytic transcriptional activator regulatory domain-containing protein</fullName>
    </recommendedName>
</protein>
<comment type="caution">
    <text evidence="9">The sequence shown here is derived from an EMBL/GenBank/DDBJ whole genome shotgun (WGS) entry which is preliminary data.</text>
</comment>
<reference evidence="9 10" key="1">
    <citation type="submission" date="2024-04" db="EMBL/GenBank/DDBJ databases">
        <title>genome sequences of Mucor flavus KT1a and Helicostylum pulchrum KT1b strains isolation_sourced from the surface of a dry-aged beef.</title>
        <authorList>
            <person name="Toyotome T."/>
            <person name="Hosono M."/>
            <person name="Torimaru M."/>
            <person name="Fukuda K."/>
            <person name="Mikami N."/>
        </authorList>
    </citation>
    <scope>NUCLEOTIDE SEQUENCE [LARGE SCALE GENOMIC DNA]</scope>
    <source>
        <strain evidence="9 10">KT1b</strain>
    </source>
</reference>
<gene>
    <name evidence="9" type="ORF">HPULCUR_006833</name>
</gene>
<evidence type="ECO:0000313" key="10">
    <source>
        <dbReference type="Proteomes" id="UP001476247"/>
    </source>
</evidence>
<dbReference type="CDD" id="cd12148">
    <property type="entry name" value="fungal_TF_MHR"/>
    <property type="match status" value="1"/>
</dbReference>
<evidence type="ECO:0000256" key="2">
    <source>
        <dbReference type="ARBA" id="ARBA00022833"/>
    </source>
</evidence>
<keyword evidence="4" id="KW-0238">DNA-binding</keyword>
<evidence type="ECO:0000256" key="6">
    <source>
        <dbReference type="ARBA" id="ARBA00023242"/>
    </source>
</evidence>
<evidence type="ECO:0000256" key="3">
    <source>
        <dbReference type="ARBA" id="ARBA00023015"/>
    </source>
</evidence>
<dbReference type="InterPro" id="IPR051615">
    <property type="entry name" value="Transcr_Regulatory_Elem"/>
</dbReference>
<dbReference type="PANTHER" id="PTHR31313">
    <property type="entry name" value="TY1 ENHANCER ACTIVATOR"/>
    <property type="match status" value="1"/>
</dbReference>
<dbReference type="EMBL" id="BAABUJ010000018">
    <property type="protein sequence ID" value="GAA5801387.1"/>
    <property type="molecule type" value="Genomic_DNA"/>
</dbReference>
<keyword evidence="5" id="KW-0804">Transcription</keyword>
<feature type="domain" description="Xylanolytic transcriptional activator regulatory" evidence="8">
    <location>
        <begin position="177"/>
        <end position="283"/>
    </location>
</feature>
<keyword evidence="10" id="KW-1185">Reference proteome</keyword>
<keyword evidence="3" id="KW-0805">Transcription regulation</keyword>
<organism evidence="9 10">
    <name type="scientific">Helicostylum pulchrum</name>
    <dbReference type="NCBI Taxonomy" id="562976"/>
    <lineage>
        <taxon>Eukaryota</taxon>
        <taxon>Fungi</taxon>
        <taxon>Fungi incertae sedis</taxon>
        <taxon>Mucoromycota</taxon>
        <taxon>Mucoromycotina</taxon>
        <taxon>Mucoromycetes</taxon>
        <taxon>Mucorales</taxon>
        <taxon>Mucorineae</taxon>
        <taxon>Mucoraceae</taxon>
        <taxon>Helicostylum</taxon>
    </lineage>
</organism>
<evidence type="ECO:0000256" key="5">
    <source>
        <dbReference type="ARBA" id="ARBA00023163"/>
    </source>
</evidence>
<dbReference type="PANTHER" id="PTHR31313:SF78">
    <property type="entry name" value="TRANSCRIPTION FACTOR DOMAIN-CONTAINING PROTEIN"/>
    <property type="match status" value="1"/>
</dbReference>
<dbReference type="Pfam" id="PF04082">
    <property type="entry name" value="Fungal_trans"/>
    <property type="match status" value="1"/>
</dbReference>
<feature type="region of interest" description="Disordered" evidence="7">
    <location>
        <begin position="84"/>
        <end position="108"/>
    </location>
</feature>
<proteinExistence type="predicted"/>
<evidence type="ECO:0000256" key="1">
    <source>
        <dbReference type="ARBA" id="ARBA00022723"/>
    </source>
</evidence>
<evidence type="ECO:0000259" key="8">
    <source>
        <dbReference type="Pfam" id="PF04082"/>
    </source>
</evidence>
<dbReference type="InterPro" id="IPR007219">
    <property type="entry name" value="XnlR_reg_dom"/>
</dbReference>
<evidence type="ECO:0000313" key="9">
    <source>
        <dbReference type="EMBL" id="GAA5801387.1"/>
    </source>
</evidence>
<keyword evidence="1" id="KW-0479">Metal-binding</keyword>
<evidence type="ECO:0000256" key="7">
    <source>
        <dbReference type="SAM" id="MobiDB-lite"/>
    </source>
</evidence>
<name>A0ABP9Y319_9FUNG</name>
<evidence type="ECO:0000256" key="4">
    <source>
        <dbReference type="ARBA" id="ARBA00023125"/>
    </source>
</evidence>